<evidence type="ECO:0000259" key="4">
    <source>
        <dbReference type="Pfam" id="PF11797"/>
    </source>
</evidence>
<gene>
    <name evidence="5" type="ORF">BCR23_07875</name>
</gene>
<sequence>MGSWAEGAETGGFSVKAVLPENQLNPDVTYYDLRVKPGIEQTLDLELYNSTKENQKVSVMINPGITNDNGLIDYSEREKNYQYDESLKLAITDIASTDKEVTIPALSKVTTNIRLKIPNQSFKGMVLGGIYLTSLSEDKDNQGNSEGGMQIKNKVVYSVGIKLTENDELVEADLLYEKGQTFAAQEAGRNIIKSKIRNLAPINVDELSYHAKIYAKDDQEVLVERAVSGYRMAPNSYFHYQVPWGSQPFKAGKYRVELSAESKITGQSWQWQDEFEITQAEAKKLNESAIDIEETNNWWLYLALGIGILLLVILVIVFIVIQKRRKEQRRRLEMQRKKKKRKKRPQRHSEEMKRPEKTLRKTGRKNG</sequence>
<keyword evidence="2" id="KW-0472">Membrane</keyword>
<accession>A0A1E5GTR3</accession>
<dbReference type="AlphaFoldDB" id="A0A1E5GTR3"/>
<evidence type="ECO:0000313" key="6">
    <source>
        <dbReference type="Proteomes" id="UP000094764"/>
    </source>
</evidence>
<evidence type="ECO:0000313" key="5">
    <source>
        <dbReference type="EMBL" id="OEG16056.1"/>
    </source>
</evidence>
<feature type="region of interest" description="Disordered" evidence="1">
    <location>
        <begin position="330"/>
        <end position="367"/>
    </location>
</feature>
<evidence type="ECO:0000256" key="1">
    <source>
        <dbReference type="SAM" id="MobiDB-lite"/>
    </source>
</evidence>
<dbReference type="RefSeq" id="WP_069635252.1">
    <property type="nucleotide sequence ID" value="NZ_JXKZ01000004.1"/>
</dbReference>
<dbReference type="OrthoDB" id="2148359at2"/>
<keyword evidence="2" id="KW-1133">Transmembrane helix</keyword>
<dbReference type="InterPro" id="IPR021759">
    <property type="entry name" value="WxLIP_HBD"/>
</dbReference>
<feature type="compositionally biased region" description="Basic and acidic residues" evidence="1">
    <location>
        <begin position="347"/>
        <end position="359"/>
    </location>
</feature>
<dbReference type="Pfam" id="PF11797">
    <property type="entry name" value="WxLIP_HBD"/>
    <property type="match status" value="1"/>
</dbReference>
<protein>
    <submittedName>
        <fullName evidence="5">Uncharacterized protein</fullName>
    </submittedName>
</protein>
<feature type="domain" description="WxL Interacting Protein peptidoglycan binding" evidence="3">
    <location>
        <begin position="13"/>
        <end position="133"/>
    </location>
</feature>
<feature type="transmembrane region" description="Helical" evidence="2">
    <location>
        <begin position="298"/>
        <end position="321"/>
    </location>
</feature>
<reference evidence="6" key="1">
    <citation type="submission" date="2016-09" db="EMBL/GenBank/DDBJ databases">
        <authorList>
            <person name="Gulvik C.A."/>
        </authorList>
    </citation>
    <scope>NUCLEOTIDE SEQUENCE [LARGE SCALE GENOMIC DNA]</scope>
    <source>
        <strain evidence="6">LMG 26306</strain>
    </source>
</reference>
<dbReference type="Pfam" id="PF06030">
    <property type="entry name" value="WxLIP_PGBD"/>
    <property type="match status" value="1"/>
</dbReference>
<evidence type="ECO:0000259" key="3">
    <source>
        <dbReference type="Pfam" id="PF06030"/>
    </source>
</evidence>
<organism evidence="5 6">
    <name type="scientific">Enterococcus quebecensis</name>
    <dbReference type="NCBI Taxonomy" id="903983"/>
    <lineage>
        <taxon>Bacteria</taxon>
        <taxon>Bacillati</taxon>
        <taxon>Bacillota</taxon>
        <taxon>Bacilli</taxon>
        <taxon>Lactobacillales</taxon>
        <taxon>Enterococcaceae</taxon>
        <taxon>Enterococcus</taxon>
    </lineage>
</organism>
<keyword evidence="6" id="KW-1185">Reference proteome</keyword>
<dbReference type="STRING" id="903983.BCR23_07875"/>
<keyword evidence="2" id="KW-0812">Transmembrane</keyword>
<feature type="compositionally biased region" description="Basic residues" evidence="1">
    <location>
        <begin position="336"/>
        <end position="346"/>
    </location>
</feature>
<name>A0A1E5GTR3_9ENTE</name>
<comment type="caution">
    <text evidence="5">The sequence shown here is derived from an EMBL/GenBank/DDBJ whole genome shotgun (WGS) entry which is preliminary data.</text>
</comment>
<dbReference type="EMBL" id="MIKB01000014">
    <property type="protein sequence ID" value="OEG16056.1"/>
    <property type="molecule type" value="Genomic_DNA"/>
</dbReference>
<dbReference type="InterPro" id="IPR010317">
    <property type="entry name" value="WxLIP_PGBD"/>
</dbReference>
<proteinExistence type="predicted"/>
<dbReference type="Proteomes" id="UP000094764">
    <property type="component" value="Unassembled WGS sequence"/>
</dbReference>
<evidence type="ECO:0000256" key="2">
    <source>
        <dbReference type="SAM" id="Phobius"/>
    </source>
</evidence>
<feature type="domain" description="WxL Interacting Protein host binding" evidence="4">
    <location>
        <begin position="148"/>
        <end position="287"/>
    </location>
</feature>